<accession>A0A8J7W4U5</accession>
<dbReference type="Pfam" id="PF00383">
    <property type="entry name" value="dCMP_cyt_deam_1"/>
    <property type="match status" value="1"/>
</dbReference>
<comment type="caution">
    <text evidence="2">The sequence shown here is derived from an EMBL/GenBank/DDBJ whole genome shotgun (WGS) entry which is preliminary data.</text>
</comment>
<dbReference type="SUPFAM" id="SSF53927">
    <property type="entry name" value="Cytidine deaminase-like"/>
    <property type="match status" value="1"/>
</dbReference>
<dbReference type="InterPro" id="IPR016193">
    <property type="entry name" value="Cytidine_deaminase-like"/>
</dbReference>
<dbReference type="PANTHER" id="PTHR11079:SF161">
    <property type="entry name" value="CMP_DCMP-TYPE DEAMINASE DOMAIN-CONTAINING PROTEIN"/>
    <property type="match status" value="1"/>
</dbReference>
<name>A0A8J7W4U5_9EURY</name>
<dbReference type="RefSeq" id="WP_211529922.1">
    <property type="nucleotide sequence ID" value="NZ_JWHL01000002.1"/>
</dbReference>
<dbReference type="CDD" id="cd01285">
    <property type="entry name" value="nucleoside_deaminase"/>
    <property type="match status" value="1"/>
</dbReference>
<dbReference type="EMBL" id="JWHL01000002">
    <property type="protein sequence ID" value="MBR1368309.1"/>
    <property type="molecule type" value="Genomic_DNA"/>
</dbReference>
<evidence type="ECO:0000313" key="2">
    <source>
        <dbReference type="EMBL" id="MBR1368309.1"/>
    </source>
</evidence>
<gene>
    <name evidence="2" type="ORF">RJ53_01870</name>
</gene>
<dbReference type="PANTHER" id="PTHR11079">
    <property type="entry name" value="CYTOSINE DEAMINASE FAMILY MEMBER"/>
    <property type="match status" value="1"/>
</dbReference>
<evidence type="ECO:0000313" key="3">
    <source>
        <dbReference type="Proteomes" id="UP000730161"/>
    </source>
</evidence>
<keyword evidence="3" id="KW-1185">Reference proteome</keyword>
<evidence type="ECO:0000259" key="1">
    <source>
        <dbReference type="PROSITE" id="PS51747"/>
    </source>
</evidence>
<organism evidence="2 3">
    <name type="scientific">Methanocalculus chunghsingensis</name>
    <dbReference type="NCBI Taxonomy" id="156457"/>
    <lineage>
        <taxon>Archaea</taxon>
        <taxon>Methanobacteriati</taxon>
        <taxon>Methanobacteriota</taxon>
        <taxon>Stenosarchaea group</taxon>
        <taxon>Methanomicrobia</taxon>
        <taxon>Methanomicrobiales</taxon>
        <taxon>Methanocalculaceae</taxon>
        <taxon>Methanocalculus</taxon>
    </lineage>
</organism>
<dbReference type="Proteomes" id="UP000730161">
    <property type="component" value="Unassembled WGS sequence"/>
</dbReference>
<dbReference type="InterPro" id="IPR002125">
    <property type="entry name" value="CMP_dCMP_dom"/>
</dbReference>
<protein>
    <submittedName>
        <fullName evidence="2">Deaminase</fullName>
    </submittedName>
</protein>
<dbReference type="GO" id="GO:0006152">
    <property type="term" value="P:purine nucleoside catabolic process"/>
    <property type="evidence" value="ECO:0007669"/>
    <property type="project" value="TreeGrafter"/>
</dbReference>
<proteinExistence type="predicted"/>
<dbReference type="PROSITE" id="PS51747">
    <property type="entry name" value="CYT_DCMP_DEAMINASES_2"/>
    <property type="match status" value="1"/>
</dbReference>
<reference evidence="2" key="1">
    <citation type="submission" date="2014-12" db="EMBL/GenBank/DDBJ databases">
        <authorList>
            <person name="Huang H.-H."/>
            <person name="Chen S.-C."/>
            <person name="Lai M.-C."/>
        </authorList>
    </citation>
    <scope>NUCLEOTIDE SEQUENCE</scope>
    <source>
        <strain evidence="2">K1F9705b</strain>
    </source>
</reference>
<sequence length="155" mass="17267">MNPDCMREAIRCAHEGIHHGQTPFGACIECNGRIVASAHNLVFAGTDSTAHAEIVAIREAQEKLGRIDLSNCTMYATTEPCPMCFAACHWARISRIIYGTSIEDVRVLGFSEMTLSNISMQKLGGSRMEIVGGYLLEENQALLREWEEMPDRKVY</sequence>
<dbReference type="GO" id="GO:0047974">
    <property type="term" value="F:guanosine deaminase activity"/>
    <property type="evidence" value="ECO:0007669"/>
    <property type="project" value="TreeGrafter"/>
</dbReference>
<dbReference type="Gene3D" id="3.40.140.10">
    <property type="entry name" value="Cytidine Deaminase, domain 2"/>
    <property type="match status" value="1"/>
</dbReference>
<dbReference type="AlphaFoldDB" id="A0A8J7W4U5"/>
<feature type="domain" description="CMP/dCMP-type deaminase" evidence="1">
    <location>
        <begin position="1"/>
        <end position="121"/>
    </location>
</feature>
<dbReference type="OrthoDB" id="7284at2157"/>